<dbReference type="RefSeq" id="WP_089781206.1">
    <property type="nucleotide sequence ID" value="NZ_CABLRR010000005.1"/>
</dbReference>
<evidence type="ECO:0000256" key="5">
    <source>
        <dbReference type="ARBA" id="ARBA00022679"/>
    </source>
</evidence>
<dbReference type="PANTHER" id="PTHR30040:SF2">
    <property type="entry name" value="FAD:PROTEIN FMN TRANSFERASE"/>
    <property type="match status" value="1"/>
</dbReference>
<dbReference type="OrthoDB" id="176613at2157"/>
<evidence type="ECO:0000256" key="6">
    <source>
        <dbReference type="ARBA" id="ARBA00022723"/>
    </source>
</evidence>
<evidence type="ECO:0000256" key="1">
    <source>
        <dbReference type="ARBA" id="ARBA00001946"/>
    </source>
</evidence>
<evidence type="ECO:0000256" key="2">
    <source>
        <dbReference type="ARBA" id="ARBA00011955"/>
    </source>
</evidence>
<keyword evidence="7" id="KW-0274">FAD</keyword>
<comment type="catalytic activity">
    <reaction evidence="10">
        <text>L-threonyl-[protein] + FAD = FMN-L-threonyl-[protein] + AMP + H(+)</text>
        <dbReference type="Rhea" id="RHEA:36847"/>
        <dbReference type="Rhea" id="RHEA-COMP:11060"/>
        <dbReference type="Rhea" id="RHEA-COMP:11061"/>
        <dbReference type="ChEBI" id="CHEBI:15378"/>
        <dbReference type="ChEBI" id="CHEBI:30013"/>
        <dbReference type="ChEBI" id="CHEBI:57692"/>
        <dbReference type="ChEBI" id="CHEBI:74257"/>
        <dbReference type="ChEBI" id="CHEBI:456215"/>
        <dbReference type="EC" id="2.7.1.180"/>
    </reaction>
</comment>
<dbReference type="EMBL" id="CSTE01000005">
    <property type="protein sequence ID" value="CQR53250.1"/>
    <property type="molecule type" value="Genomic_DNA"/>
</dbReference>
<protein>
    <recommendedName>
        <fullName evidence="3">FAD:protein FMN transferase</fullName>
        <ecNumber evidence="2">2.7.1.180</ecNumber>
    </recommendedName>
    <alternativeName>
        <fullName evidence="9">Flavin transferase</fullName>
    </alternativeName>
</protein>
<evidence type="ECO:0000256" key="7">
    <source>
        <dbReference type="ARBA" id="ARBA00022827"/>
    </source>
</evidence>
<evidence type="ECO:0000256" key="4">
    <source>
        <dbReference type="ARBA" id="ARBA00022630"/>
    </source>
</evidence>
<organism evidence="11 12">
    <name type="scientific">Haloferax massiliensis</name>
    <dbReference type="NCBI Taxonomy" id="1476858"/>
    <lineage>
        <taxon>Archaea</taxon>
        <taxon>Methanobacteriati</taxon>
        <taxon>Methanobacteriota</taxon>
        <taxon>Stenosarchaea group</taxon>
        <taxon>Halobacteria</taxon>
        <taxon>Halobacteriales</taxon>
        <taxon>Haloferacaceae</taxon>
        <taxon>Haloferax</taxon>
    </lineage>
</organism>
<dbReference type="GO" id="GO:0046872">
    <property type="term" value="F:metal ion binding"/>
    <property type="evidence" value="ECO:0007669"/>
    <property type="project" value="UniProtKB-KW"/>
</dbReference>
<evidence type="ECO:0000256" key="8">
    <source>
        <dbReference type="ARBA" id="ARBA00022842"/>
    </source>
</evidence>
<dbReference type="GO" id="GO:0016740">
    <property type="term" value="F:transferase activity"/>
    <property type="evidence" value="ECO:0007669"/>
    <property type="project" value="UniProtKB-KW"/>
</dbReference>
<evidence type="ECO:0000313" key="12">
    <source>
        <dbReference type="Proteomes" id="UP000198902"/>
    </source>
</evidence>
<dbReference type="InterPro" id="IPR003374">
    <property type="entry name" value="ApbE-like_sf"/>
</dbReference>
<dbReference type="Pfam" id="PF02424">
    <property type="entry name" value="ApbE"/>
    <property type="match status" value="1"/>
</dbReference>
<evidence type="ECO:0000313" key="11">
    <source>
        <dbReference type="EMBL" id="CQR53250.1"/>
    </source>
</evidence>
<reference evidence="12" key="1">
    <citation type="submission" date="2015-03" db="EMBL/GenBank/DDBJ databases">
        <authorList>
            <person name="Urmite Genomes"/>
        </authorList>
    </citation>
    <scope>NUCLEOTIDE SEQUENCE [LARGE SCALE GENOMIC DNA]</scope>
    <source>
        <strain evidence="12">Arc-Hr</strain>
    </source>
</reference>
<gene>
    <name evidence="11" type="ORF">BN996_03540</name>
</gene>
<dbReference type="EC" id="2.7.1.180" evidence="2"/>
<dbReference type="Gene3D" id="3.10.520.10">
    <property type="entry name" value="ApbE-like domains"/>
    <property type="match status" value="1"/>
</dbReference>
<evidence type="ECO:0000256" key="3">
    <source>
        <dbReference type="ARBA" id="ARBA00016337"/>
    </source>
</evidence>
<keyword evidence="8" id="KW-0460">Magnesium</keyword>
<dbReference type="AlphaFoldDB" id="A0A0D6JW03"/>
<keyword evidence="6" id="KW-0479">Metal-binding</keyword>
<accession>A0A0D6JW03</accession>
<comment type="cofactor">
    <cofactor evidence="1">
        <name>Mg(2+)</name>
        <dbReference type="ChEBI" id="CHEBI:18420"/>
    </cofactor>
</comment>
<dbReference type="InterPro" id="IPR024932">
    <property type="entry name" value="ApbE"/>
</dbReference>
<proteinExistence type="predicted"/>
<keyword evidence="5" id="KW-0808">Transferase</keyword>
<name>A0A0D6JW03_9EURY</name>
<evidence type="ECO:0000256" key="9">
    <source>
        <dbReference type="ARBA" id="ARBA00031306"/>
    </source>
</evidence>
<keyword evidence="12" id="KW-1185">Reference proteome</keyword>
<evidence type="ECO:0000256" key="10">
    <source>
        <dbReference type="ARBA" id="ARBA00048540"/>
    </source>
</evidence>
<keyword evidence="4" id="KW-0285">Flavoprotein</keyword>
<dbReference type="PANTHER" id="PTHR30040">
    <property type="entry name" value="THIAMINE BIOSYNTHESIS LIPOPROTEIN APBE"/>
    <property type="match status" value="1"/>
</dbReference>
<dbReference type="SUPFAM" id="SSF143631">
    <property type="entry name" value="ApbE-like"/>
    <property type="match status" value="1"/>
</dbReference>
<sequence length="291" mass="30518">MTTDVVSRARSALGESTVTFDCCDTAFLVRAVGRGAPAAARRARDTAFDLERVLDAFDSRSAVSRLNRTGRVDDATVAAVVRRGLDYRERTDGAFDIGAGATEARVKEYIAGESSARPGGDVPEESARVSVDGTTVEVDGRLDLNGLAKGFIVDRAAAELDGFARTGFVDGGGDISAPTGPVAVESPFGGDRPLRVLDTSWNVATSSGHRRGRDGVDHIYDPRGGRVGARHDLVTVVARRDCTEADALATTLAALPLADALSLAEDWSGLEAFVVHDGAFHATTGFSDHVA</sequence>
<dbReference type="Proteomes" id="UP000198902">
    <property type="component" value="Unassembled WGS sequence"/>
</dbReference>